<dbReference type="InterPro" id="IPR056177">
    <property type="entry name" value="CRF-BP_N"/>
</dbReference>
<dbReference type="GO" id="GO:0051460">
    <property type="term" value="P:negative regulation of corticotropin secretion"/>
    <property type="evidence" value="ECO:0007669"/>
    <property type="project" value="TreeGrafter"/>
</dbReference>
<dbReference type="FunCoup" id="A0A6L2P9G7">
    <property type="interactions" value="17"/>
</dbReference>
<sequence length="162" mass="18367">FNQQFFLSPEDHLKPLNQRYREFCGQHKVKEVLESSQNSGLIQYRVPGQGKGFSFTVRFPRNPTHKNNCPFNIAACNILLEGKADVYTLRNYRKRVNCSLTTLYPASMKVLSLNVGLQDVEVETGSVRKKLNLMQLSKKSPGCRESKDCGVRPLECEAVLQG</sequence>
<name>A0A6L2P9G7_COPFO</name>
<feature type="domain" description="Corticotropin-releasing factor binding protein N-terminal" evidence="1">
    <location>
        <begin position="6"/>
        <end position="58"/>
    </location>
</feature>
<dbReference type="AlphaFoldDB" id="A0A6L2P9G7"/>
<dbReference type="InParanoid" id="A0A6L2P9G7"/>
<gene>
    <name evidence="2" type="ORF">Cfor_00358</name>
</gene>
<dbReference type="PANTHER" id="PTHR10278:SF0">
    <property type="entry name" value="CORTICOTROPIN-RELEASING FACTOR-BINDING PROTEIN"/>
    <property type="match status" value="1"/>
</dbReference>
<evidence type="ECO:0000313" key="2">
    <source>
        <dbReference type="EMBL" id="GFG28956.1"/>
    </source>
</evidence>
<protein>
    <recommendedName>
        <fullName evidence="1">Corticotropin-releasing factor binding protein N-terminal domain-containing protein</fullName>
    </recommendedName>
</protein>
<reference evidence="3" key="1">
    <citation type="submission" date="2020-01" db="EMBL/GenBank/DDBJ databases">
        <title>Draft genome sequence of the Termite Coptotermes fromosanus.</title>
        <authorList>
            <person name="Itakura S."/>
            <person name="Yosikawa Y."/>
            <person name="Umezawa K."/>
        </authorList>
    </citation>
    <scope>NUCLEOTIDE SEQUENCE [LARGE SCALE GENOMIC DNA]</scope>
</reference>
<evidence type="ECO:0000313" key="3">
    <source>
        <dbReference type="Proteomes" id="UP000502823"/>
    </source>
</evidence>
<keyword evidence="3" id="KW-1185">Reference proteome</keyword>
<accession>A0A6L2P9G7</accession>
<dbReference type="GO" id="GO:0009755">
    <property type="term" value="P:hormone-mediated signaling pathway"/>
    <property type="evidence" value="ECO:0007669"/>
    <property type="project" value="TreeGrafter"/>
</dbReference>
<feature type="non-terminal residue" evidence="2">
    <location>
        <position position="1"/>
    </location>
</feature>
<dbReference type="Proteomes" id="UP000502823">
    <property type="component" value="Unassembled WGS sequence"/>
</dbReference>
<proteinExistence type="predicted"/>
<evidence type="ECO:0000259" key="1">
    <source>
        <dbReference type="Pfam" id="PF05428"/>
    </source>
</evidence>
<comment type="caution">
    <text evidence="2">The sequence shown here is derived from an EMBL/GenBank/DDBJ whole genome shotgun (WGS) entry which is preliminary data.</text>
</comment>
<dbReference type="PANTHER" id="PTHR10278">
    <property type="entry name" value="CORTICOTROPIN-RELEASING FACTOR-BINDING PROTEIN"/>
    <property type="match status" value="1"/>
</dbReference>
<dbReference type="OrthoDB" id="10056927at2759"/>
<dbReference type="GO" id="GO:0051424">
    <property type="term" value="F:corticotropin-releasing hormone binding"/>
    <property type="evidence" value="ECO:0007669"/>
    <property type="project" value="InterPro"/>
</dbReference>
<organism evidence="2 3">
    <name type="scientific">Coptotermes formosanus</name>
    <name type="common">Formosan subterranean termite</name>
    <dbReference type="NCBI Taxonomy" id="36987"/>
    <lineage>
        <taxon>Eukaryota</taxon>
        <taxon>Metazoa</taxon>
        <taxon>Ecdysozoa</taxon>
        <taxon>Arthropoda</taxon>
        <taxon>Hexapoda</taxon>
        <taxon>Insecta</taxon>
        <taxon>Pterygota</taxon>
        <taxon>Neoptera</taxon>
        <taxon>Polyneoptera</taxon>
        <taxon>Dictyoptera</taxon>
        <taxon>Blattodea</taxon>
        <taxon>Blattoidea</taxon>
        <taxon>Termitoidae</taxon>
        <taxon>Rhinotermitidae</taxon>
        <taxon>Coptotermes</taxon>
    </lineage>
</organism>
<dbReference type="GO" id="GO:0005615">
    <property type="term" value="C:extracellular space"/>
    <property type="evidence" value="ECO:0007669"/>
    <property type="project" value="TreeGrafter"/>
</dbReference>
<dbReference type="EMBL" id="BLKM01000101">
    <property type="protein sequence ID" value="GFG28956.1"/>
    <property type="molecule type" value="Genomic_DNA"/>
</dbReference>
<dbReference type="InterPro" id="IPR008435">
    <property type="entry name" value="CRF-bd"/>
</dbReference>
<dbReference type="Pfam" id="PF05428">
    <property type="entry name" value="CRF-BP_N"/>
    <property type="match status" value="1"/>
</dbReference>